<keyword evidence="2" id="KW-0472">Membrane</keyword>
<comment type="caution">
    <text evidence="3">The sequence shown here is derived from an EMBL/GenBank/DDBJ whole genome shotgun (WGS) entry which is preliminary data.</text>
</comment>
<evidence type="ECO:0000313" key="4">
    <source>
        <dbReference type="Proteomes" id="UP000228812"/>
    </source>
</evidence>
<gene>
    <name evidence="3" type="ORF">COX26_00390</name>
</gene>
<dbReference type="AlphaFoldDB" id="A0A2G9ZAE1"/>
<evidence type="ECO:0000256" key="1">
    <source>
        <dbReference type="SAM" id="Coils"/>
    </source>
</evidence>
<dbReference type="PROSITE" id="PS00409">
    <property type="entry name" value="PROKAR_NTER_METHYL"/>
    <property type="match status" value="1"/>
</dbReference>
<dbReference type="InterPro" id="IPR012902">
    <property type="entry name" value="N_methyl_site"/>
</dbReference>
<name>A0A2G9ZAE1_9BACT</name>
<feature type="transmembrane region" description="Helical" evidence="2">
    <location>
        <begin position="20"/>
        <end position="41"/>
    </location>
</feature>
<dbReference type="InterPro" id="IPR045584">
    <property type="entry name" value="Pilin-like"/>
</dbReference>
<feature type="coiled-coil region" evidence="1">
    <location>
        <begin position="43"/>
        <end position="70"/>
    </location>
</feature>
<dbReference type="Proteomes" id="UP000228812">
    <property type="component" value="Unassembled WGS sequence"/>
</dbReference>
<keyword evidence="2" id="KW-0812">Transmembrane</keyword>
<dbReference type="Pfam" id="PF07963">
    <property type="entry name" value="N_methyl"/>
    <property type="match status" value="1"/>
</dbReference>
<protein>
    <recommendedName>
        <fullName evidence="5">General secretion pathway GspH domain-containing protein</fullName>
    </recommendedName>
</protein>
<dbReference type="SUPFAM" id="SSF54523">
    <property type="entry name" value="Pili subunits"/>
    <property type="match status" value="1"/>
</dbReference>
<organism evidence="3 4">
    <name type="scientific">Candidatus Jorgensenbacteria bacterium CG23_combo_of_CG06-09_8_20_14_all_54_14</name>
    <dbReference type="NCBI Taxonomy" id="1974595"/>
    <lineage>
        <taxon>Bacteria</taxon>
        <taxon>Candidatus Joergenseniibacteriota</taxon>
    </lineage>
</organism>
<evidence type="ECO:0008006" key="5">
    <source>
        <dbReference type="Google" id="ProtNLM"/>
    </source>
</evidence>
<reference evidence="3 4" key="1">
    <citation type="submission" date="2017-09" db="EMBL/GenBank/DDBJ databases">
        <title>Depth-based differentiation of microbial function through sediment-hosted aquifers and enrichment of novel symbionts in the deep terrestrial subsurface.</title>
        <authorList>
            <person name="Probst A.J."/>
            <person name="Ladd B."/>
            <person name="Jarett J.K."/>
            <person name="Geller-Mcgrath D.E."/>
            <person name="Sieber C.M."/>
            <person name="Emerson J.B."/>
            <person name="Anantharaman K."/>
            <person name="Thomas B.C."/>
            <person name="Malmstrom R."/>
            <person name="Stieglmeier M."/>
            <person name="Klingl A."/>
            <person name="Woyke T."/>
            <person name="Ryan C.M."/>
            <person name="Banfield J.F."/>
        </authorList>
    </citation>
    <scope>NUCLEOTIDE SEQUENCE [LARGE SCALE GENOMIC DNA]</scope>
    <source>
        <strain evidence="3">CG23_combo_of_CG06-09_8_20_14_all_54_14</strain>
    </source>
</reference>
<evidence type="ECO:0000313" key="3">
    <source>
        <dbReference type="EMBL" id="PIP30117.1"/>
    </source>
</evidence>
<keyword evidence="2" id="KW-1133">Transmembrane helix</keyword>
<sequence>MMTRTKVSNGVKGFTLLELMLVVALGTVITALTVPVGIRFFQTQSLDESVDTLLSNLRRAEAQAMFQKNDSAFGIKFLTDSYVLFQGNSYASRIQSEDESFALASGVTVSGIEEVVFAKLTGSPSVTGTIAIASGSDSLSLNLNSQGKVERQ</sequence>
<proteinExistence type="predicted"/>
<accession>A0A2G9ZAE1</accession>
<dbReference type="NCBIfam" id="TIGR02532">
    <property type="entry name" value="IV_pilin_GFxxxE"/>
    <property type="match status" value="1"/>
</dbReference>
<keyword evidence="1" id="KW-0175">Coiled coil</keyword>
<dbReference type="EMBL" id="PCRZ01000009">
    <property type="protein sequence ID" value="PIP30117.1"/>
    <property type="molecule type" value="Genomic_DNA"/>
</dbReference>
<evidence type="ECO:0000256" key="2">
    <source>
        <dbReference type="SAM" id="Phobius"/>
    </source>
</evidence>